<comment type="caution">
    <text evidence="4">The sequence shown here is derived from an EMBL/GenBank/DDBJ whole genome shotgun (WGS) entry which is preliminary data.</text>
</comment>
<accession>A0A8T2REQ5</accession>
<dbReference type="PROSITE" id="PS51375">
    <property type="entry name" value="PPR"/>
    <property type="match status" value="7"/>
</dbReference>
<sequence length="816" mass="89914">MLLQKQRPSPLELLAMEAVGSRCLWNPLKPVDAMQSSSTNSHQSCGKAGPKLLAQAYTHEAQQIEVHPSTPNLEPPRQVHRTLKDWIEELENRNEEGSLNMRKIRHKKFYDVCKKHKAVNEAFRFTKLIKKPTLTDLSQLLSVCAHANDLDGAFEVLKLVKEEGLNADCVLYTTLISACAKAGRVENMFQVYHEMVNKGVEPNIHTYGALIDGCARAGQVGKAFGVYGILRSKKLKPDQVIFNSLITACGRAGALERAFDVLSEMASDPKPVFPNHVTLGALIKACTQAGKVEKAMEVYAMMKKDQIEGSIEVYTEAVHACSKIKDLDMALAIYNDLKESKVQPDEVFFSSLVDVAGHAGRLDTCFAILNEMKHFKLRAGKIVYSSLMGACSNMGDWKTALQVYGDMQRACLSPTTSTINALLTSLCGAGQLEEAKRILQEARLSGFTLNQISYRILFKACEQQNDFNFAFDLHKSSTSNGILPEIEICESIISLCLRRIWSLTRGRTPTSCVGTVESVSFCLRCTSWALSVYRKARSSGVIPTIKMLSQLLGCLRLPKTVDDNVLSNYSFAKHTSSGMQPSLINGFGVYDPRALALYEEAAALGLVPNFSYTAGPISIDASVMSVSVAEVCILTLLKSMKHRVAAGANIPSIKITLGVKKSELVVAGSEQEVVPLLSRTSQAVVALLRTVRLNFHGHESSGELRIRASTIKEWLRPKAESLSLPLMTPGSQHAILGKRIMEQRRILSYVKPTRWSPLSSEQNCTQHISHITSYVPSDENDISEHHTTSNGIHVLDSFKSETMANMQSLLESVLSM</sequence>
<protein>
    <recommendedName>
        <fullName evidence="3">PROP1-like PPR domain-containing protein</fullName>
    </recommendedName>
</protein>
<dbReference type="AlphaFoldDB" id="A0A8T2REQ5"/>
<evidence type="ECO:0000259" key="3">
    <source>
        <dbReference type="Pfam" id="PF17177"/>
    </source>
</evidence>
<feature type="repeat" description="PPR" evidence="2">
    <location>
        <begin position="168"/>
        <end position="202"/>
    </location>
</feature>
<feature type="domain" description="PROP1-like PPR" evidence="3">
    <location>
        <begin position="282"/>
        <end position="442"/>
    </location>
</feature>
<evidence type="ECO:0000313" key="5">
    <source>
        <dbReference type="Proteomes" id="UP000825935"/>
    </source>
</evidence>
<dbReference type="InterPro" id="IPR053303">
    <property type="entry name" value="Chloroplast_PPR"/>
</dbReference>
<dbReference type="NCBIfam" id="TIGR00756">
    <property type="entry name" value="PPR"/>
    <property type="match status" value="7"/>
</dbReference>
<dbReference type="Pfam" id="PF13041">
    <property type="entry name" value="PPR_2"/>
    <property type="match status" value="1"/>
</dbReference>
<dbReference type="EMBL" id="CM035433">
    <property type="protein sequence ID" value="KAH7294217.1"/>
    <property type="molecule type" value="Genomic_DNA"/>
</dbReference>
<feature type="repeat" description="PPR" evidence="2">
    <location>
        <begin position="203"/>
        <end position="237"/>
    </location>
</feature>
<feature type="repeat" description="PPR" evidence="2">
    <location>
        <begin position="380"/>
        <end position="414"/>
    </location>
</feature>
<evidence type="ECO:0000313" key="4">
    <source>
        <dbReference type="EMBL" id="KAH7294217.1"/>
    </source>
</evidence>
<feature type="repeat" description="PPR" evidence="2">
    <location>
        <begin position="310"/>
        <end position="344"/>
    </location>
</feature>
<dbReference type="InterPro" id="IPR033443">
    <property type="entry name" value="PROP1-like_PPR_dom"/>
</dbReference>
<proteinExistence type="predicted"/>
<feature type="repeat" description="PPR" evidence="2">
    <location>
        <begin position="238"/>
        <end position="268"/>
    </location>
</feature>
<dbReference type="InterPro" id="IPR011990">
    <property type="entry name" value="TPR-like_helical_dom_sf"/>
</dbReference>
<name>A0A8T2REQ5_CERRI</name>
<dbReference type="InterPro" id="IPR002885">
    <property type="entry name" value="PPR_rpt"/>
</dbReference>
<dbReference type="Gene3D" id="1.25.40.10">
    <property type="entry name" value="Tetratricopeptide repeat domain"/>
    <property type="match status" value="3"/>
</dbReference>
<dbReference type="Pfam" id="PF12854">
    <property type="entry name" value="PPR_1"/>
    <property type="match status" value="1"/>
</dbReference>
<evidence type="ECO:0000256" key="1">
    <source>
        <dbReference type="ARBA" id="ARBA00022737"/>
    </source>
</evidence>
<dbReference type="OrthoDB" id="185373at2759"/>
<dbReference type="Pfam" id="PF01535">
    <property type="entry name" value="PPR"/>
    <property type="match status" value="1"/>
</dbReference>
<feature type="repeat" description="PPR" evidence="2">
    <location>
        <begin position="275"/>
        <end position="309"/>
    </location>
</feature>
<evidence type="ECO:0000256" key="2">
    <source>
        <dbReference type="PROSITE-ProRule" id="PRU00708"/>
    </source>
</evidence>
<keyword evidence="5" id="KW-1185">Reference proteome</keyword>
<dbReference type="PANTHER" id="PTHR47935:SF1">
    <property type="entry name" value="PENTATRICOPEPTIDE REPEAT-CONTAINING PROTEIN MRL1, CHLOROPLASTIC"/>
    <property type="match status" value="1"/>
</dbReference>
<feature type="repeat" description="PPR" evidence="2">
    <location>
        <begin position="415"/>
        <end position="449"/>
    </location>
</feature>
<gene>
    <name evidence="4" type="ORF">KP509_28G061200</name>
</gene>
<reference evidence="4" key="1">
    <citation type="submission" date="2021-08" db="EMBL/GenBank/DDBJ databases">
        <title>WGS assembly of Ceratopteris richardii.</title>
        <authorList>
            <person name="Marchant D.B."/>
            <person name="Chen G."/>
            <person name="Jenkins J."/>
            <person name="Shu S."/>
            <person name="Leebens-Mack J."/>
            <person name="Grimwood J."/>
            <person name="Schmutz J."/>
            <person name="Soltis P."/>
            <person name="Soltis D."/>
            <person name="Chen Z.-H."/>
        </authorList>
    </citation>
    <scope>NUCLEOTIDE SEQUENCE</scope>
    <source>
        <strain evidence="4">Whitten #5841</strain>
        <tissue evidence="4">Leaf</tissue>
    </source>
</reference>
<dbReference type="Pfam" id="PF17177">
    <property type="entry name" value="PPR_long"/>
    <property type="match status" value="1"/>
</dbReference>
<keyword evidence="1" id="KW-0677">Repeat</keyword>
<dbReference type="PANTHER" id="PTHR47935">
    <property type="entry name" value="PENTATRICOPEPTIDE REPEAT-CONTAINING PROTEIN MRL1, CHLOROPLASTIC"/>
    <property type="match status" value="1"/>
</dbReference>
<organism evidence="4 5">
    <name type="scientific">Ceratopteris richardii</name>
    <name type="common">Triangle waterfern</name>
    <dbReference type="NCBI Taxonomy" id="49495"/>
    <lineage>
        <taxon>Eukaryota</taxon>
        <taxon>Viridiplantae</taxon>
        <taxon>Streptophyta</taxon>
        <taxon>Embryophyta</taxon>
        <taxon>Tracheophyta</taxon>
        <taxon>Polypodiopsida</taxon>
        <taxon>Polypodiidae</taxon>
        <taxon>Polypodiales</taxon>
        <taxon>Pteridineae</taxon>
        <taxon>Pteridaceae</taxon>
        <taxon>Parkerioideae</taxon>
        <taxon>Ceratopteris</taxon>
    </lineage>
</organism>
<dbReference type="OMA" id="LIMYEEA"/>
<dbReference type="Proteomes" id="UP000825935">
    <property type="component" value="Chromosome 28"/>
</dbReference>